<name>A0ABD6E997_9BILA</name>
<keyword evidence="3" id="KW-1185">Reference proteome</keyword>
<dbReference type="SUPFAM" id="SSF53300">
    <property type="entry name" value="vWA-like"/>
    <property type="match status" value="2"/>
</dbReference>
<gene>
    <name evidence="2" type="ORF">AB6A40_002949</name>
</gene>
<evidence type="ECO:0000313" key="3">
    <source>
        <dbReference type="Proteomes" id="UP001608902"/>
    </source>
</evidence>
<dbReference type="InterPro" id="IPR036465">
    <property type="entry name" value="vWFA_dom_sf"/>
</dbReference>
<reference evidence="2 3" key="1">
    <citation type="submission" date="2024-08" db="EMBL/GenBank/DDBJ databases">
        <title>Gnathostoma spinigerum genome.</title>
        <authorList>
            <person name="Gonzalez-Bertolin B."/>
            <person name="Monzon S."/>
            <person name="Zaballos A."/>
            <person name="Jimenez P."/>
            <person name="Dekumyoy P."/>
            <person name="Varona S."/>
            <person name="Cuesta I."/>
            <person name="Sumanam S."/>
            <person name="Adisakwattana P."/>
            <person name="Gasser R.B."/>
            <person name="Hernandez-Gonzalez A."/>
            <person name="Young N.D."/>
            <person name="Perteguer M.J."/>
        </authorList>
    </citation>
    <scope>NUCLEOTIDE SEQUENCE [LARGE SCALE GENOMIC DNA]</scope>
    <source>
        <strain evidence="2">AL3</strain>
        <tissue evidence="2">Liver</tissue>
    </source>
</reference>
<evidence type="ECO:0000256" key="1">
    <source>
        <dbReference type="SAM" id="SignalP"/>
    </source>
</evidence>
<feature type="signal peptide" evidence="1">
    <location>
        <begin position="1"/>
        <end position="27"/>
    </location>
</feature>
<keyword evidence="1" id="KW-0732">Signal</keyword>
<protein>
    <recommendedName>
        <fullName evidence="4">VWFA domain-containing protein</fullName>
    </recommendedName>
</protein>
<dbReference type="Gene3D" id="3.40.50.410">
    <property type="entry name" value="von Willebrand factor, type A domain"/>
    <property type="match status" value="2"/>
</dbReference>
<evidence type="ECO:0008006" key="4">
    <source>
        <dbReference type="Google" id="ProtNLM"/>
    </source>
</evidence>
<proteinExistence type="predicted"/>
<dbReference type="EMBL" id="JBGFUD010001405">
    <property type="protein sequence ID" value="MFH4976240.1"/>
    <property type="molecule type" value="Genomic_DNA"/>
</dbReference>
<organism evidence="2 3">
    <name type="scientific">Gnathostoma spinigerum</name>
    <dbReference type="NCBI Taxonomy" id="75299"/>
    <lineage>
        <taxon>Eukaryota</taxon>
        <taxon>Metazoa</taxon>
        <taxon>Ecdysozoa</taxon>
        <taxon>Nematoda</taxon>
        <taxon>Chromadorea</taxon>
        <taxon>Rhabditida</taxon>
        <taxon>Spirurina</taxon>
        <taxon>Gnathostomatomorpha</taxon>
        <taxon>Gnathostomatoidea</taxon>
        <taxon>Gnathostomatidae</taxon>
        <taxon>Gnathostoma</taxon>
    </lineage>
</organism>
<evidence type="ECO:0000313" key="2">
    <source>
        <dbReference type="EMBL" id="MFH4976240.1"/>
    </source>
</evidence>
<dbReference type="Proteomes" id="UP001608902">
    <property type="component" value="Unassembled WGS sequence"/>
</dbReference>
<accession>A0ABD6E997</accession>
<sequence length="398" mass="45226">MKSLASMTCALMVMINLIVCPIALVGSKPRMDLIFLFDVSRSAFKRFAGYEIKALTHISNYIFNTFDTRVVAGSYSMTTNLLHDGDFSKIVDEQTFNESLNRIYKESLSSPREDVENITSLIEITKDKLQQQFREGSKRYLVFTSACNFQVTDDLIEKVDSLKNQHNVNLITISLGEENECKIKSNAVIKYNKEDVTPSLMLSFAGLTDYAIFVDDGELDSDHSRSTRRTVIDYMFNYIEKDNGLDMLYFVMATYDSNVEFIGKKEFLKLDRSAMRNRKDALKRTRKGSGNDVLKVLRKAKELNYSQQRRNALVIVTAHEWVSDESASYFNEAMDLYNSGVDIFVFYIGGKEGTDIDNISPNCTYYPSKGSDISTTIIRETKGRTIAPSLLVSNYNAI</sequence>
<comment type="caution">
    <text evidence="2">The sequence shown here is derived from an EMBL/GenBank/DDBJ whole genome shotgun (WGS) entry which is preliminary data.</text>
</comment>
<dbReference type="AlphaFoldDB" id="A0ABD6E997"/>
<feature type="chain" id="PRO_5044759682" description="VWFA domain-containing protein" evidence="1">
    <location>
        <begin position="28"/>
        <end position="398"/>
    </location>
</feature>